<evidence type="ECO:0000313" key="5">
    <source>
        <dbReference type="EMBL" id="KAA5612429.1"/>
    </source>
</evidence>
<gene>
    <name evidence="5" type="ORF">F1189_09645</name>
</gene>
<evidence type="ECO:0000256" key="1">
    <source>
        <dbReference type="ARBA" id="ARBA00001946"/>
    </source>
</evidence>
<dbReference type="AlphaFoldDB" id="A0A5M6IWT9"/>
<evidence type="ECO:0000256" key="3">
    <source>
        <dbReference type="SAM" id="MobiDB-lite"/>
    </source>
</evidence>
<evidence type="ECO:0000256" key="2">
    <source>
        <dbReference type="ARBA" id="ARBA00022801"/>
    </source>
</evidence>
<comment type="cofactor">
    <cofactor evidence="1">
        <name>Mg(2+)</name>
        <dbReference type="ChEBI" id="CHEBI:18420"/>
    </cofactor>
</comment>
<dbReference type="Gene3D" id="3.90.79.10">
    <property type="entry name" value="Nucleoside Triphosphate Pyrophosphohydrolase"/>
    <property type="match status" value="1"/>
</dbReference>
<sequence>MDTVNLGWRIFYRFGFRLARLAWWVWRPAHAGALVALWHEGRLLAVRLSYRPGLNLPGGGVHRGEDPCAAACRELEEELGLVLPAEALVLAYEKRAPWDFRKEHVRVFEARLAAVPPLRPDRREVTAAGFFHPAQVLAEATSPFVRGYVAQALARRERPDGDPLPHHAAVASGAAASP</sequence>
<proteinExistence type="predicted"/>
<organism evidence="5 6">
    <name type="scientific">Rhodovastum atsumiense</name>
    <dbReference type="NCBI Taxonomy" id="504468"/>
    <lineage>
        <taxon>Bacteria</taxon>
        <taxon>Pseudomonadati</taxon>
        <taxon>Pseudomonadota</taxon>
        <taxon>Alphaproteobacteria</taxon>
        <taxon>Acetobacterales</taxon>
        <taxon>Acetobacteraceae</taxon>
        <taxon>Rhodovastum</taxon>
    </lineage>
</organism>
<dbReference type="SUPFAM" id="SSF55811">
    <property type="entry name" value="Nudix"/>
    <property type="match status" value="1"/>
</dbReference>
<keyword evidence="2" id="KW-0378">Hydrolase</keyword>
<evidence type="ECO:0000259" key="4">
    <source>
        <dbReference type="PROSITE" id="PS51462"/>
    </source>
</evidence>
<feature type="domain" description="Nudix hydrolase" evidence="4">
    <location>
        <begin position="28"/>
        <end position="154"/>
    </location>
</feature>
<dbReference type="EMBL" id="VWPK01000012">
    <property type="protein sequence ID" value="KAA5612429.1"/>
    <property type="molecule type" value="Genomic_DNA"/>
</dbReference>
<dbReference type="OrthoDB" id="9800065at2"/>
<dbReference type="InterPro" id="IPR015797">
    <property type="entry name" value="NUDIX_hydrolase-like_dom_sf"/>
</dbReference>
<dbReference type="PANTHER" id="PTHR43046">
    <property type="entry name" value="GDP-MANNOSE MANNOSYL HYDROLASE"/>
    <property type="match status" value="1"/>
</dbReference>
<comment type="caution">
    <text evidence="5">The sequence shown here is derived from an EMBL/GenBank/DDBJ whole genome shotgun (WGS) entry which is preliminary data.</text>
</comment>
<dbReference type="InterPro" id="IPR000086">
    <property type="entry name" value="NUDIX_hydrolase_dom"/>
</dbReference>
<protein>
    <submittedName>
        <fullName evidence="5">NUDIX domain-containing protein</fullName>
    </submittedName>
</protein>
<dbReference type="RefSeq" id="WP_150040528.1">
    <property type="nucleotide sequence ID" value="NZ_OW485601.1"/>
</dbReference>
<reference evidence="5 6" key="1">
    <citation type="submission" date="2019-09" db="EMBL/GenBank/DDBJ databases">
        <title>Genome sequence of Rhodovastum atsumiense, a diverse member of the Acetobacteraceae family of non-sulfur purple photosynthetic bacteria.</title>
        <authorList>
            <person name="Meyer T."/>
            <person name="Kyndt J."/>
        </authorList>
    </citation>
    <scope>NUCLEOTIDE SEQUENCE [LARGE SCALE GENOMIC DNA]</scope>
    <source>
        <strain evidence="5 6">DSM 21279</strain>
    </source>
</reference>
<dbReference type="InterPro" id="IPR020084">
    <property type="entry name" value="NUDIX_hydrolase_CS"/>
</dbReference>
<dbReference type="PANTHER" id="PTHR43046:SF14">
    <property type="entry name" value="MUTT_NUDIX FAMILY PROTEIN"/>
    <property type="match status" value="1"/>
</dbReference>
<dbReference type="GO" id="GO:0016787">
    <property type="term" value="F:hydrolase activity"/>
    <property type="evidence" value="ECO:0007669"/>
    <property type="project" value="UniProtKB-KW"/>
</dbReference>
<keyword evidence="6" id="KW-1185">Reference proteome</keyword>
<evidence type="ECO:0000313" key="6">
    <source>
        <dbReference type="Proteomes" id="UP000325255"/>
    </source>
</evidence>
<dbReference type="PROSITE" id="PS00893">
    <property type="entry name" value="NUDIX_BOX"/>
    <property type="match status" value="1"/>
</dbReference>
<feature type="region of interest" description="Disordered" evidence="3">
    <location>
        <begin position="157"/>
        <end position="178"/>
    </location>
</feature>
<feature type="compositionally biased region" description="Low complexity" evidence="3">
    <location>
        <begin position="168"/>
        <end position="178"/>
    </location>
</feature>
<dbReference type="Proteomes" id="UP000325255">
    <property type="component" value="Unassembled WGS sequence"/>
</dbReference>
<dbReference type="PROSITE" id="PS51462">
    <property type="entry name" value="NUDIX"/>
    <property type="match status" value="1"/>
</dbReference>
<dbReference type="Pfam" id="PF00293">
    <property type="entry name" value="NUDIX"/>
    <property type="match status" value="1"/>
</dbReference>
<name>A0A5M6IWT9_9PROT</name>
<accession>A0A5M6IWT9</accession>